<dbReference type="AlphaFoldDB" id="A0A2M7D730"/>
<evidence type="ECO:0000256" key="1">
    <source>
        <dbReference type="SAM" id="Coils"/>
    </source>
</evidence>
<comment type="caution">
    <text evidence="3">The sequence shown here is derived from an EMBL/GenBank/DDBJ whole genome shotgun (WGS) entry which is preliminary data.</text>
</comment>
<sequence length="219" mass="25046">MNIINRIFGPPRRRMPPPPPPPLTAHEQEMAEESQRQDEMRQRETAARASSGTAESVSAGLEEFLQRSQDNLEARLMAVTKRRTAELEAKAIKAEHELERKTRVAESEQKKAEMETAQLRYYSAAENYEIGCIIFEAFFESGRLTDAQIEATISSPQAKKELEEAKLLSDPRLIKAVLKRFRGYTTNQPLFSKVLPDANLQEYFRQMVVTPSAIPFWNF</sequence>
<reference evidence="4" key="1">
    <citation type="submission" date="2017-09" db="EMBL/GenBank/DDBJ databases">
        <title>Depth-based differentiation of microbial function through sediment-hosted aquifers and enrichment of novel symbionts in the deep terrestrial subsurface.</title>
        <authorList>
            <person name="Probst A.J."/>
            <person name="Ladd B."/>
            <person name="Jarett J.K."/>
            <person name="Geller-Mcgrath D.E."/>
            <person name="Sieber C.M.K."/>
            <person name="Emerson J.B."/>
            <person name="Anantharaman K."/>
            <person name="Thomas B.C."/>
            <person name="Malmstrom R."/>
            <person name="Stieglmeier M."/>
            <person name="Klingl A."/>
            <person name="Woyke T."/>
            <person name="Ryan C.M."/>
            <person name="Banfield J.F."/>
        </authorList>
    </citation>
    <scope>NUCLEOTIDE SEQUENCE [LARGE SCALE GENOMIC DNA]</scope>
</reference>
<proteinExistence type="predicted"/>
<evidence type="ECO:0000313" key="4">
    <source>
        <dbReference type="Proteomes" id="UP000230304"/>
    </source>
</evidence>
<protein>
    <submittedName>
        <fullName evidence="3">Uncharacterized protein</fullName>
    </submittedName>
</protein>
<feature type="compositionally biased region" description="Basic and acidic residues" evidence="2">
    <location>
        <begin position="26"/>
        <end position="46"/>
    </location>
</feature>
<name>A0A2M7D730_9BACT</name>
<evidence type="ECO:0000256" key="2">
    <source>
        <dbReference type="SAM" id="MobiDB-lite"/>
    </source>
</evidence>
<feature type="coiled-coil region" evidence="1">
    <location>
        <begin position="77"/>
        <end position="115"/>
    </location>
</feature>
<accession>A0A2M7D730</accession>
<organism evidence="3 4">
    <name type="scientific">Candidatus Nealsonbacteria bacterium CG02_land_8_20_14_3_00_40_11</name>
    <dbReference type="NCBI Taxonomy" id="1974700"/>
    <lineage>
        <taxon>Bacteria</taxon>
        <taxon>Candidatus Nealsoniibacteriota</taxon>
    </lineage>
</organism>
<feature type="region of interest" description="Disordered" evidence="2">
    <location>
        <begin position="1"/>
        <end position="62"/>
    </location>
</feature>
<gene>
    <name evidence="3" type="ORF">COS26_03260</name>
</gene>
<dbReference type="EMBL" id="PEUA01000072">
    <property type="protein sequence ID" value="PIV41666.1"/>
    <property type="molecule type" value="Genomic_DNA"/>
</dbReference>
<dbReference type="Proteomes" id="UP000230304">
    <property type="component" value="Unassembled WGS sequence"/>
</dbReference>
<keyword evidence="1" id="KW-0175">Coiled coil</keyword>
<evidence type="ECO:0000313" key="3">
    <source>
        <dbReference type="EMBL" id="PIV41666.1"/>
    </source>
</evidence>